<evidence type="ECO:0000256" key="4">
    <source>
        <dbReference type="ARBA" id="ARBA00022825"/>
    </source>
</evidence>
<proteinExistence type="inferred from homology"/>
<feature type="active site" description="Charge relay system" evidence="5">
    <location>
        <position position="389"/>
    </location>
</feature>
<evidence type="ECO:0000256" key="2">
    <source>
        <dbReference type="ARBA" id="ARBA00022670"/>
    </source>
</evidence>
<dbReference type="Gene3D" id="3.40.50.200">
    <property type="entry name" value="Peptidase S8/S53 domain"/>
    <property type="match status" value="1"/>
</dbReference>
<keyword evidence="4 5" id="KW-0720">Serine protease</keyword>
<dbReference type="PROSITE" id="PS00138">
    <property type="entry name" value="SUBTILASE_SER"/>
    <property type="match status" value="1"/>
</dbReference>
<reference evidence="9 10" key="1">
    <citation type="submission" date="2017-05" db="EMBL/GenBank/DDBJ databases">
        <title>De novo genome assembly of Deniococcus indicus strain DR1.</title>
        <authorList>
            <person name="Chauhan D."/>
            <person name="Yennamalli R.M."/>
            <person name="Priyadarshini R."/>
        </authorList>
    </citation>
    <scope>NUCLEOTIDE SEQUENCE [LARGE SCALE GENOMIC DNA]</scope>
    <source>
        <strain evidence="9 10">DR1</strain>
    </source>
</reference>
<dbReference type="PROSITE" id="PS51257">
    <property type="entry name" value="PROKAR_LIPOPROTEIN"/>
    <property type="match status" value="1"/>
</dbReference>
<keyword evidence="3 5" id="KW-0378">Hydrolase</keyword>
<dbReference type="EMBL" id="NHMK01000009">
    <property type="protein sequence ID" value="OWL97917.1"/>
    <property type="molecule type" value="Genomic_DNA"/>
</dbReference>
<dbReference type="PROSITE" id="PS51892">
    <property type="entry name" value="SUBTILASE"/>
    <property type="match status" value="1"/>
</dbReference>
<dbReference type="PROSITE" id="PS00136">
    <property type="entry name" value="SUBTILASE_ASP"/>
    <property type="match status" value="1"/>
</dbReference>
<dbReference type="InterPro" id="IPR036852">
    <property type="entry name" value="Peptidase_S8/S53_dom_sf"/>
</dbReference>
<dbReference type="OrthoDB" id="9790784at2"/>
<dbReference type="GO" id="GO:0006508">
    <property type="term" value="P:proteolysis"/>
    <property type="evidence" value="ECO:0007669"/>
    <property type="project" value="UniProtKB-KW"/>
</dbReference>
<dbReference type="AlphaFoldDB" id="A0A246BQF3"/>
<dbReference type="PRINTS" id="PR00723">
    <property type="entry name" value="SUBTILISIN"/>
</dbReference>
<dbReference type="InterPro" id="IPR015500">
    <property type="entry name" value="Peptidase_S8_subtilisin-rel"/>
</dbReference>
<evidence type="ECO:0000259" key="8">
    <source>
        <dbReference type="Pfam" id="PF00082"/>
    </source>
</evidence>
<comment type="caution">
    <text evidence="9">The sequence shown here is derived from an EMBL/GenBank/DDBJ whole genome shotgun (WGS) entry which is preliminary data.</text>
</comment>
<evidence type="ECO:0000256" key="5">
    <source>
        <dbReference type="PROSITE-ProRule" id="PRU01240"/>
    </source>
</evidence>
<keyword evidence="10" id="KW-1185">Reference proteome</keyword>
<evidence type="ECO:0000313" key="10">
    <source>
        <dbReference type="Proteomes" id="UP000197208"/>
    </source>
</evidence>
<evidence type="ECO:0000256" key="7">
    <source>
        <dbReference type="SAM" id="SignalP"/>
    </source>
</evidence>
<name>A0A246BQF3_9DEIO</name>
<keyword evidence="7" id="KW-0732">Signal</keyword>
<dbReference type="Proteomes" id="UP000197208">
    <property type="component" value="Unassembled WGS sequence"/>
</dbReference>
<feature type="active site" description="Charge relay system" evidence="5">
    <location>
        <position position="193"/>
    </location>
</feature>
<dbReference type="Pfam" id="PF00082">
    <property type="entry name" value="Peptidase_S8"/>
    <property type="match status" value="1"/>
</dbReference>
<dbReference type="PANTHER" id="PTHR43806">
    <property type="entry name" value="PEPTIDASE S8"/>
    <property type="match status" value="1"/>
</dbReference>
<evidence type="ECO:0000313" key="9">
    <source>
        <dbReference type="EMBL" id="OWL97917.1"/>
    </source>
</evidence>
<feature type="chain" id="PRO_5013326530" description="Peptidase S8/S53 domain-containing protein" evidence="7">
    <location>
        <begin position="29"/>
        <end position="450"/>
    </location>
</feature>
<sequence>MKINTTVLSRLTLLAAALSLAACGQRTAPVQSALPAPAPLASGGQIATVRIGPDVTEAALRGAMPSAQIIAFQPDSGYALLSVPATLKAAGLSSQGLRALGVNAQGVTLEIDQELEALNDTAAEGTTGGLGATTWAGGATTWAGGATSWAGGSTFLTPRDWASTQEYWTAINLQAAHRLVPELGRGVKVAVIDTGIDLNHPLLRGRIDTVGAWDYVGGDAIPQEELPVSGVRKYGHGTAVSGVVLQVAPNAEILPLRVLNPNGRGQMSRVLQAMDRAVASGARVINLSLGSDTDSAALNTMIGAAIARGVVVVNSSGNSGTEGMVFPAQNLTTGKFTADSGLLGIGSVNLKGLKSSFSTYGVGMSLTAPGEKVITSYPDSRLAYASGTSFAAPAVSGAAALALSTGAASLSPANIAANLRLTATPSPDLLFKGKLGQGVLNVGAFVGRYR</sequence>
<accession>A0A246BQF3</accession>
<evidence type="ECO:0000256" key="1">
    <source>
        <dbReference type="ARBA" id="ARBA00011073"/>
    </source>
</evidence>
<dbReference type="RefSeq" id="WP_088247760.1">
    <property type="nucleotide sequence ID" value="NZ_BNAM01000003.1"/>
</dbReference>
<dbReference type="InterPro" id="IPR050131">
    <property type="entry name" value="Peptidase_S8_subtilisin-like"/>
</dbReference>
<organism evidence="9 10">
    <name type="scientific">Deinococcus indicus</name>
    <dbReference type="NCBI Taxonomy" id="223556"/>
    <lineage>
        <taxon>Bacteria</taxon>
        <taxon>Thermotogati</taxon>
        <taxon>Deinococcota</taxon>
        <taxon>Deinococci</taxon>
        <taxon>Deinococcales</taxon>
        <taxon>Deinococcaceae</taxon>
        <taxon>Deinococcus</taxon>
    </lineage>
</organism>
<feature type="active site" description="Charge relay system" evidence="5">
    <location>
        <position position="236"/>
    </location>
</feature>
<dbReference type="InterPro" id="IPR023827">
    <property type="entry name" value="Peptidase_S8_Asp-AS"/>
</dbReference>
<feature type="signal peptide" evidence="7">
    <location>
        <begin position="1"/>
        <end position="28"/>
    </location>
</feature>
<protein>
    <recommendedName>
        <fullName evidence="8">Peptidase S8/S53 domain-containing protein</fullName>
    </recommendedName>
</protein>
<dbReference type="GO" id="GO:0004252">
    <property type="term" value="F:serine-type endopeptidase activity"/>
    <property type="evidence" value="ECO:0007669"/>
    <property type="project" value="UniProtKB-UniRule"/>
</dbReference>
<feature type="domain" description="Peptidase S8/S53" evidence="8">
    <location>
        <begin position="184"/>
        <end position="438"/>
    </location>
</feature>
<gene>
    <name evidence="9" type="ORF">CBQ26_06690</name>
</gene>
<comment type="similarity">
    <text evidence="1 5 6">Belongs to the peptidase S8 family.</text>
</comment>
<evidence type="ECO:0000256" key="6">
    <source>
        <dbReference type="RuleBase" id="RU003355"/>
    </source>
</evidence>
<keyword evidence="2 5" id="KW-0645">Protease</keyword>
<dbReference type="PANTHER" id="PTHR43806:SF11">
    <property type="entry name" value="CEREVISIN-RELATED"/>
    <property type="match status" value="1"/>
</dbReference>
<dbReference type="SUPFAM" id="SSF52743">
    <property type="entry name" value="Subtilisin-like"/>
    <property type="match status" value="1"/>
</dbReference>
<evidence type="ECO:0000256" key="3">
    <source>
        <dbReference type="ARBA" id="ARBA00022801"/>
    </source>
</evidence>
<dbReference type="InterPro" id="IPR000209">
    <property type="entry name" value="Peptidase_S8/S53_dom"/>
</dbReference>
<dbReference type="InterPro" id="IPR023828">
    <property type="entry name" value="Peptidase_S8_Ser-AS"/>
</dbReference>